<dbReference type="Proteomes" id="UP000019484">
    <property type="component" value="Unassembled WGS sequence"/>
</dbReference>
<sequence>MRRLNSVVLFYFVRYSVNAAPIEPGNILDHLDPLKSVASDIFGIPTALAGLGVSANTVTTPSPSAATSSTISAGIPAQSAASAEIPALQSSVLTTGSSVTTTSQPQSIPLSRTVTQLLTDGVATPGSTTGSFGTTTTQSVNNETISATSSSTAAVSVVPTTTGSSSATSLGSSSSTVSGSGSGSLANSQTSGGLSPAKRAVTVILPILALIMVLFFLWRNGPSLHRRYTNWRQQRLERRAYRKALDDPVLSFGVREKGLGLGDVEQIMRPLSFGFQKPHRQGIRRKSLNWDATCVGADGISGIGMAVPLGEQRRTESDSSEGSHDSRYEDARLEQT</sequence>
<dbReference type="OrthoDB" id="4121306at2759"/>
<dbReference type="EMBL" id="AMWN01000003">
    <property type="protein sequence ID" value="EXJ91164.1"/>
    <property type="molecule type" value="Genomic_DNA"/>
</dbReference>
<gene>
    <name evidence="4" type="ORF">A1O1_04273</name>
</gene>
<feature type="region of interest" description="Disordered" evidence="1">
    <location>
        <begin position="310"/>
        <end position="336"/>
    </location>
</feature>
<evidence type="ECO:0000256" key="3">
    <source>
        <dbReference type="SAM" id="SignalP"/>
    </source>
</evidence>
<keyword evidence="5" id="KW-1185">Reference proteome</keyword>
<proteinExistence type="predicted"/>
<keyword evidence="3" id="KW-0732">Signal</keyword>
<protein>
    <recommendedName>
        <fullName evidence="6">Mid2 domain-containing protein</fullName>
    </recommendedName>
</protein>
<feature type="compositionally biased region" description="Basic and acidic residues" evidence="1">
    <location>
        <begin position="311"/>
        <end position="336"/>
    </location>
</feature>
<feature type="signal peptide" evidence="3">
    <location>
        <begin position="1"/>
        <end position="19"/>
    </location>
</feature>
<dbReference type="GeneID" id="19159157"/>
<evidence type="ECO:0008006" key="6">
    <source>
        <dbReference type="Google" id="ProtNLM"/>
    </source>
</evidence>
<keyword evidence="2" id="KW-1133">Transmembrane helix</keyword>
<evidence type="ECO:0000256" key="2">
    <source>
        <dbReference type="SAM" id="Phobius"/>
    </source>
</evidence>
<feature type="chain" id="PRO_5004933376" description="Mid2 domain-containing protein" evidence="3">
    <location>
        <begin position="20"/>
        <end position="336"/>
    </location>
</feature>
<feature type="compositionally biased region" description="Low complexity" evidence="1">
    <location>
        <begin position="160"/>
        <end position="186"/>
    </location>
</feature>
<reference evidence="4 5" key="1">
    <citation type="submission" date="2013-03" db="EMBL/GenBank/DDBJ databases">
        <title>The Genome Sequence of Capronia coronata CBS 617.96.</title>
        <authorList>
            <consortium name="The Broad Institute Genomics Platform"/>
            <person name="Cuomo C."/>
            <person name="de Hoog S."/>
            <person name="Gorbushina A."/>
            <person name="Walker B."/>
            <person name="Young S.K."/>
            <person name="Zeng Q."/>
            <person name="Gargeya S."/>
            <person name="Fitzgerald M."/>
            <person name="Haas B."/>
            <person name="Abouelleil A."/>
            <person name="Allen A.W."/>
            <person name="Alvarado L."/>
            <person name="Arachchi H.M."/>
            <person name="Berlin A.M."/>
            <person name="Chapman S.B."/>
            <person name="Gainer-Dewar J."/>
            <person name="Goldberg J."/>
            <person name="Griggs A."/>
            <person name="Gujja S."/>
            <person name="Hansen M."/>
            <person name="Howarth C."/>
            <person name="Imamovic A."/>
            <person name="Ireland A."/>
            <person name="Larimer J."/>
            <person name="McCowan C."/>
            <person name="Murphy C."/>
            <person name="Pearson M."/>
            <person name="Poon T.W."/>
            <person name="Priest M."/>
            <person name="Roberts A."/>
            <person name="Saif S."/>
            <person name="Shea T."/>
            <person name="Sisk P."/>
            <person name="Sykes S."/>
            <person name="Wortman J."/>
            <person name="Nusbaum C."/>
            <person name="Birren B."/>
        </authorList>
    </citation>
    <scope>NUCLEOTIDE SEQUENCE [LARGE SCALE GENOMIC DNA]</scope>
    <source>
        <strain evidence="4 5">CBS 617.96</strain>
    </source>
</reference>
<dbReference type="STRING" id="1182541.W9Z9H1"/>
<organism evidence="4 5">
    <name type="scientific">Capronia coronata CBS 617.96</name>
    <dbReference type="NCBI Taxonomy" id="1182541"/>
    <lineage>
        <taxon>Eukaryota</taxon>
        <taxon>Fungi</taxon>
        <taxon>Dikarya</taxon>
        <taxon>Ascomycota</taxon>
        <taxon>Pezizomycotina</taxon>
        <taxon>Eurotiomycetes</taxon>
        <taxon>Chaetothyriomycetidae</taxon>
        <taxon>Chaetothyriales</taxon>
        <taxon>Herpotrichiellaceae</taxon>
        <taxon>Capronia</taxon>
    </lineage>
</organism>
<dbReference type="HOGENOM" id="CLU_760843_0_0_1"/>
<feature type="transmembrane region" description="Helical" evidence="2">
    <location>
        <begin position="200"/>
        <end position="218"/>
    </location>
</feature>
<evidence type="ECO:0000313" key="4">
    <source>
        <dbReference type="EMBL" id="EXJ91164.1"/>
    </source>
</evidence>
<dbReference type="AlphaFoldDB" id="W9Z9H1"/>
<evidence type="ECO:0000256" key="1">
    <source>
        <dbReference type="SAM" id="MobiDB-lite"/>
    </source>
</evidence>
<keyword evidence="2" id="KW-0472">Membrane</keyword>
<dbReference type="RefSeq" id="XP_007723358.1">
    <property type="nucleotide sequence ID" value="XM_007725168.1"/>
</dbReference>
<keyword evidence="2" id="KW-0812">Transmembrane</keyword>
<evidence type="ECO:0000313" key="5">
    <source>
        <dbReference type="Proteomes" id="UP000019484"/>
    </source>
</evidence>
<name>W9Z9H1_9EURO</name>
<feature type="region of interest" description="Disordered" evidence="1">
    <location>
        <begin position="160"/>
        <end position="194"/>
    </location>
</feature>
<accession>W9Z9H1</accession>
<comment type="caution">
    <text evidence="4">The sequence shown here is derived from an EMBL/GenBank/DDBJ whole genome shotgun (WGS) entry which is preliminary data.</text>
</comment>